<evidence type="ECO:0000256" key="3">
    <source>
        <dbReference type="ARBA" id="ARBA00022837"/>
    </source>
</evidence>
<dbReference type="Gene3D" id="1.10.287.70">
    <property type="match status" value="1"/>
</dbReference>
<dbReference type="PROSITE" id="PS00018">
    <property type="entry name" value="EF_HAND_1"/>
    <property type="match status" value="1"/>
</dbReference>
<dbReference type="GO" id="GO:0005216">
    <property type="term" value="F:monoatomic ion channel activity"/>
    <property type="evidence" value="ECO:0007669"/>
    <property type="project" value="InterPro"/>
</dbReference>
<evidence type="ECO:0000256" key="2">
    <source>
        <dbReference type="ARBA" id="ARBA00022692"/>
    </source>
</evidence>
<name>A0A9P1D589_9DINO</name>
<feature type="domain" description="EF-hand" evidence="8">
    <location>
        <begin position="477"/>
        <end position="512"/>
    </location>
</feature>
<protein>
    <submittedName>
        <fullName evidence="10">Cation channel sperm-associated protein 1</fullName>
    </submittedName>
</protein>
<feature type="domain" description="EF-hand" evidence="8">
    <location>
        <begin position="520"/>
        <end position="555"/>
    </location>
</feature>
<dbReference type="SUPFAM" id="SSF47473">
    <property type="entry name" value="EF-hand"/>
    <property type="match status" value="1"/>
</dbReference>
<proteinExistence type="predicted"/>
<evidence type="ECO:0000256" key="4">
    <source>
        <dbReference type="ARBA" id="ARBA00022989"/>
    </source>
</evidence>
<dbReference type="AlphaFoldDB" id="A0A9P1D589"/>
<feature type="transmembrane region" description="Helical" evidence="7">
    <location>
        <begin position="428"/>
        <end position="452"/>
    </location>
</feature>
<keyword evidence="3" id="KW-0106">Calcium</keyword>
<dbReference type="Proteomes" id="UP001152797">
    <property type="component" value="Unassembled WGS sequence"/>
</dbReference>
<feature type="transmembrane region" description="Helical" evidence="7">
    <location>
        <begin position="196"/>
        <end position="217"/>
    </location>
</feature>
<dbReference type="PANTHER" id="PTHR46726:SF1">
    <property type="entry name" value="TWO-PORE CALCIUM CHANNEL 3"/>
    <property type="match status" value="1"/>
</dbReference>
<dbReference type="Pfam" id="PF00520">
    <property type="entry name" value="Ion_trans"/>
    <property type="match status" value="1"/>
</dbReference>
<evidence type="ECO:0000259" key="8">
    <source>
        <dbReference type="PROSITE" id="PS50222"/>
    </source>
</evidence>
<evidence type="ECO:0000313" key="9">
    <source>
        <dbReference type="EMBL" id="CAI4002807.1"/>
    </source>
</evidence>
<dbReference type="Gene3D" id="1.20.120.350">
    <property type="entry name" value="Voltage-gated potassium channels. Chain C"/>
    <property type="match status" value="1"/>
</dbReference>
<evidence type="ECO:0000256" key="5">
    <source>
        <dbReference type="ARBA" id="ARBA00023136"/>
    </source>
</evidence>
<accession>A0A9P1D589</accession>
<dbReference type="EMBL" id="CAMXCT030003162">
    <property type="protein sequence ID" value="CAL4790119.1"/>
    <property type="molecule type" value="Genomic_DNA"/>
</dbReference>
<dbReference type="InterPro" id="IPR011992">
    <property type="entry name" value="EF-hand-dom_pair"/>
</dbReference>
<evidence type="ECO:0000313" key="11">
    <source>
        <dbReference type="Proteomes" id="UP001152797"/>
    </source>
</evidence>
<keyword evidence="2 7" id="KW-0812">Transmembrane</keyword>
<comment type="subcellular location">
    <subcellularLocation>
        <location evidence="1">Membrane</location>
        <topology evidence="1">Multi-pass membrane protein</topology>
    </subcellularLocation>
</comment>
<feature type="region of interest" description="Disordered" evidence="6">
    <location>
        <begin position="1"/>
        <end position="23"/>
    </location>
</feature>
<evidence type="ECO:0000256" key="1">
    <source>
        <dbReference type="ARBA" id="ARBA00004141"/>
    </source>
</evidence>
<comment type="caution">
    <text evidence="9">The sequence shown here is derived from an EMBL/GenBank/DDBJ whole genome shotgun (WGS) entry which is preliminary data.</text>
</comment>
<dbReference type="Gene3D" id="1.10.238.10">
    <property type="entry name" value="EF-hand"/>
    <property type="match status" value="1"/>
</dbReference>
<feature type="transmembrane region" description="Helical" evidence="7">
    <location>
        <begin position="404"/>
        <end position="422"/>
    </location>
</feature>
<feature type="transmembrane region" description="Helical" evidence="7">
    <location>
        <begin position="341"/>
        <end position="360"/>
    </location>
</feature>
<keyword evidence="5 7" id="KW-0472">Membrane</keyword>
<gene>
    <name evidence="9" type="ORF">C1SCF055_LOCUS28727</name>
</gene>
<dbReference type="PROSITE" id="PS50222">
    <property type="entry name" value="EF_HAND_2"/>
    <property type="match status" value="2"/>
</dbReference>
<dbReference type="PANTHER" id="PTHR46726">
    <property type="entry name" value="TWO PORE CHANNEL 3"/>
    <property type="match status" value="1"/>
</dbReference>
<dbReference type="SMART" id="SM00054">
    <property type="entry name" value="EFh"/>
    <property type="match status" value="2"/>
</dbReference>
<evidence type="ECO:0000313" key="10">
    <source>
        <dbReference type="EMBL" id="CAL4790119.1"/>
    </source>
</evidence>
<sequence>MPRNVPSQQPLGGMGLAGQQPTIPPLMDELPLFQEECAYSGDKIRDFNEAIQLRDDKLFKRLEEWLERLEAAVMRTSCVPSPRKSVMTPEEEHAEEKAHRASVVVRELEEKGKRVSVKPGDAKGAVDDHRHRELRVALGQTEGADRERPPLRERIQKFLRQKLCWWIGDEEPEEAGREVKEAFACRSFMQGIVNAWMFEAFFAVVIMTNSIVIAIQVEELAKDPGASPSEASFVINSAYTMLFTLELLLRIAGRGFSIFCGPEWAWSFLDLIVVSSSLFEFVLELALHQSGENNTNVLTNMRLLRILRIGRITRAIRVVRVVKFIRSLRALLYQIGNTLRVMVWSVVLLALIIFLFGLIFTDIASEYLARERPATASFEELAELDKLAGFLAERFGGLEISMHTLYGSITGGFTWIAAVTYFNRISMIYGLLFEAYIAFSMFAVLNVMTGVFCQSAMESAEKDHELILQNVVQEKAKYFRAVRRLFAQIDKNANGGITHQEFEAAMVDPALRAVFDALEINAADAWALFQQLDTDGENNVDVDEFLEGCMILKGPARSIDVICIKRDMAAVRHRFDQQANSISQLETSLKDMLHIVERPGGVHGHRQQSRHSELKNFLKS</sequence>
<dbReference type="EMBL" id="CAMXCT010003162">
    <property type="protein sequence ID" value="CAI4002807.1"/>
    <property type="molecule type" value="Genomic_DNA"/>
</dbReference>
<dbReference type="InterPro" id="IPR027359">
    <property type="entry name" value="Volt_channel_dom_sf"/>
</dbReference>
<dbReference type="InterPro" id="IPR005821">
    <property type="entry name" value="Ion_trans_dom"/>
</dbReference>
<feature type="compositionally biased region" description="Basic and acidic residues" evidence="6">
    <location>
        <begin position="610"/>
        <end position="620"/>
    </location>
</feature>
<keyword evidence="11" id="KW-1185">Reference proteome</keyword>
<keyword evidence="4 7" id="KW-1133">Transmembrane helix</keyword>
<evidence type="ECO:0000256" key="6">
    <source>
        <dbReference type="SAM" id="MobiDB-lite"/>
    </source>
</evidence>
<dbReference type="InterPro" id="IPR018247">
    <property type="entry name" value="EF_Hand_1_Ca_BS"/>
</dbReference>
<dbReference type="GO" id="GO:0005509">
    <property type="term" value="F:calcium ion binding"/>
    <property type="evidence" value="ECO:0007669"/>
    <property type="project" value="InterPro"/>
</dbReference>
<reference evidence="9" key="1">
    <citation type="submission" date="2022-10" db="EMBL/GenBank/DDBJ databases">
        <authorList>
            <person name="Chen Y."/>
            <person name="Dougan E. K."/>
            <person name="Chan C."/>
            <person name="Rhodes N."/>
            <person name="Thang M."/>
        </authorList>
    </citation>
    <scope>NUCLEOTIDE SEQUENCE</scope>
</reference>
<evidence type="ECO:0000256" key="7">
    <source>
        <dbReference type="SAM" id="Phobius"/>
    </source>
</evidence>
<dbReference type="EMBL" id="CAMXCT020003162">
    <property type="protein sequence ID" value="CAL1156182.1"/>
    <property type="molecule type" value="Genomic_DNA"/>
</dbReference>
<dbReference type="OrthoDB" id="439615at2759"/>
<feature type="region of interest" description="Disordered" evidence="6">
    <location>
        <begin position="601"/>
        <end position="620"/>
    </location>
</feature>
<reference evidence="10 11" key="2">
    <citation type="submission" date="2024-05" db="EMBL/GenBank/DDBJ databases">
        <authorList>
            <person name="Chen Y."/>
            <person name="Shah S."/>
            <person name="Dougan E. K."/>
            <person name="Thang M."/>
            <person name="Chan C."/>
        </authorList>
    </citation>
    <scope>NUCLEOTIDE SEQUENCE [LARGE SCALE GENOMIC DNA]</scope>
</reference>
<feature type="compositionally biased region" description="Polar residues" evidence="6">
    <location>
        <begin position="1"/>
        <end position="10"/>
    </location>
</feature>
<dbReference type="GO" id="GO:0016020">
    <property type="term" value="C:membrane"/>
    <property type="evidence" value="ECO:0007669"/>
    <property type="project" value="UniProtKB-SubCell"/>
</dbReference>
<dbReference type="InterPro" id="IPR002048">
    <property type="entry name" value="EF_hand_dom"/>
</dbReference>
<organism evidence="9">
    <name type="scientific">Cladocopium goreaui</name>
    <dbReference type="NCBI Taxonomy" id="2562237"/>
    <lineage>
        <taxon>Eukaryota</taxon>
        <taxon>Sar</taxon>
        <taxon>Alveolata</taxon>
        <taxon>Dinophyceae</taxon>
        <taxon>Suessiales</taxon>
        <taxon>Symbiodiniaceae</taxon>
        <taxon>Cladocopium</taxon>
    </lineage>
</organism>
<feature type="transmembrane region" description="Helical" evidence="7">
    <location>
        <begin position="233"/>
        <end position="252"/>
    </location>
</feature>
<dbReference type="SUPFAM" id="SSF81324">
    <property type="entry name" value="Voltage-gated potassium channels"/>
    <property type="match status" value="1"/>
</dbReference>
<dbReference type="Pfam" id="PF13202">
    <property type="entry name" value="EF-hand_5"/>
    <property type="match status" value="2"/>
</dbReference>